<evidence type="ECO:0000256" key="1">
    <source>
        <dbReference type="ARBA" id="ARBA00022598"/>
    </source>
</evidence>
<evidence type="ECO:0000256" key="4">
    <source>
        <dbReference type="PROSITE-ProRule" id="PRU00409"/>
    </source>
</evidence>
<protein>
    <submittedName>
        <fullName evidence="6">ATP-grasp domain-containing protein</fullName>
    </submittedName>
</protein>
<reference evidence="6" key="1">
    <citation type="submission" date="2024-07" db="EMBL/GenBank/DDBJ databases">
        <authorList>
            <person name="Yu S.T."/>
        </authorList>
    </citation>
    <scope>NUCLEOTIDE SEQUENCE</scope>
    <source>
        <strain evidence="6">R44</strain>
    </source>
</reference>
<dbReference type="InterPro" id="IPR052032">
    <property type="entry name" value="ATP-dep_AA_Ligase"/>
</dbReference>
<dbReference type="GO" id="GO:0016874">
    <property type="term" value="F:ligase activity"/>
    <property type="evidence" value="ECO:0007669"/>
    <property type="project" value="UniProtKB-KW"/>
</dbReference>
<dbReference type="RefSeq" id="WP_369145027.1">
    <property type="nucleotide sequence ID" value="NZ_CP163444.1"/>
</dbReference>
<dbReference type="AlphaFoldDB" id="A0AB39T0K6"/>
<dbReference type="Pfam" id="PF13535">
    <property type="entry name" value="ATP-grasp_4"/>
    <property type="match status" value="1"/>
</dbReference>
<dbReference type="SUPFAM" id="SSF56059">
    <property type="entry name" value="Glutathione synthetase ATP-binding domain-like"/>
    <property type="match status" value="1"/>
</dbReference>
<evidence type="ECO:0000256" key="3">
    <source>
        <dbReference type="ARBA" id="ARBA00022840"/>
    </source>
</evidence>
<keyword evidence="1" id="KW-0436">Ligase</keyword>
<accession>A0AB39T0K6</accession>
<dbReference type="Gene3D" id="3.30.470.20">
    <property type="entry name" value="ATP-grasp fold, B domain"/>
    <property type="match status" value="1"/>
</dbReference>
<dbReference type="PROSITE" id="PS50975">
    <property type="entry name" value="ATP_GRASP"/>
    <property type="match status" value="1"/>
</dbReference>
<dbReference type="InterPro" id="IPR011761">
    <property type="entry name" value="ATP-grasp"/>
</dbReference>
<gene>
    <name evidence="6" type="ORF">AB5J54_18570</name>
</gene>
<evidence type="ECO:0000313" key="6">
    <source>
        <dbReference type="EMBL" id="XDQ72382.1"/>
    </source>
</evidence>
<dbReference type="PANTHER" id="PTHR43585">
    <property type="entry name" value="FUMIPYRROLE BIOSYNTHESIS PROTEIN C"/>
    <property type="match status" value="1"/>
</dbReference>
<name>A0AB39T0K6_9ACTN</name>
<proteinExistence type="predicted"/>
<evidence type="ECO:0000259" key="5">
    <source>
        <dbReference type="PROSITE" id="PS50975"/>
    </source>
</evidence>
<dbReference type="GO" id="GO:0005524">
    <property type="term" value="F:ATP binding"/>
    <property type="evidence" value="ECO:0007669"/>
    <property type="project" value="UniProtKB-UniRule"/>
</dbReference>
<dbReference type="GO" id="GO:0046872">
    <property type="term" value="F:metal ion binding"/>
    <property type="evidence" value="ECO:0007669"/>
    <property type="project" value="InterPro"/>
</dbReference>
<organism evidence="6">
    <name type="scientific">Streptomyces sp. R44</name>
    <dbReference type="NCBI Taxonomy" id="3238633"/>
    <lineage>
        <taxon>Bacteria</taxon>
        <taxon>Bacillati</taxon>
        <taxon>Actinomycetota</taxon>
        <taxon>Actinomycetes</taxon>
        <taxon>Kitasatosporales</taxon>
        <taxon>Streptomycetaceae</taxon>
        <taxon>Streptomyces</taxon>
    </lineage>
</organism>
<keyword evidence="2 4" id="KW-0547">Nucleotide-binding</keyword>
<dbReference type="PANTHER" id="PTHR43585:SF2">
    <property type="entry name" value="ATP-GRASP ENZYME FSQD"/>
    <property type="match status" value="1"/>
</dbReference>
<keyword evidence="3 4" id="KW-0067">ATP-binding</keyword>
<dbReference type="EMBL" id="CP163444">
    <property type="protein sequence ID" value="XDQ72382.1"/>
    <property type="molecule type" value="Genomic_DNA"/>
</dbReference>
<feature type="domain" description="ATP-grasp" evidence="5">
    <location>
        <begin position="118"/>
        <end position="320"/>
    </location>
</feature>
<sequence length="418" mass="43988">MTEQPLPRVAVVYADGSVGPGTVLADAKGLCEVFFVCDTAKPGVAPLLRGLRRRATVCDITGLGPDEAAAAVRAEAPEAIVTFSEYCLGLTSELAERLGLPYHGAETTRLLTDKLAQRAALAAAGVDATGCRLADSPERVLEAAAELGYPVVVKPRTGAGSRNTVRLDSAEQAARELPAVMSGDVGQDRVFVVEECLVGDPSAAGEGWGDYVSVEGLVYRGEVLASCVSGKLPLAEPFRETGFFLPSTLPPALADEVKELAAAAVRALGIRDSVTHTEVKLTPSGPRIIEVNGRVGGHVVDLLPRASQDSLVRFALDLALGRRPAAPSFDFSGVTFEWVLLPPVEARELTALDGVDEVRALDGITAVDVLARPGQAVDWRIGNQMLGLVHGHAPDHTGLRHLVDRVARTFVAGYRTGV</sequence>
<evidence type="ECO:0000256" key="2">
    <source>
        <dbReference type="ARBA" id="ARBA00022741"/>
    </source>
</evidence>